<dbReference type="EMBL" id="SMAS01000002">
    <property type="protein sequence ID" value="TCT36646.1"/>
    <property type="molecule type" value="Genomic_DNA"/>
</dbReference>
<reference evidence="2 3" key="1">
    <citation type="submission" date="2019-03" db="EMBL/GenBank/DDBJ databases">
        <title>Genomic analyses of the natural microbiome of Caenorhabditis elegans.</title>
        <authorList>
            <person name="Samuel B."/>
        </authorList>
    </citation>
    <scope>NUCLEOTIDE SEQUENCE [LARGE SCALE GENOMIC DNA]</scope>
    <source>
        <strain evidence="2 3">JUb102</strain>
    </source>
</reference>
<gene>
    <name evidence="2" type="ORF">EC835_10296</name>
</gene>
<accession>A0A4R3NPJ4</accession>
<dbReference type="RefSeq" id="WP_132495304.1">
    <property type="nucleotide sequence ID" value="NZ_SMAS01000002.1"/>
</dbReference>
<keyword evidence="1" id="KW-0732">Signal</keyword>
<evidence type="ECO:0000313" key="2">
    <source>
        <dbReference type="EMBL" id="TCT36646.1"/>
    </source>
</evidence>
<sequence length="185" mass="20567">MPKFNRYFRASCLSFLLFIGGISHALAGDPGPYRLVFLDISQSPYQDGQKLLIELRKMERLSSVQRDACFMCNGSDDGDSDVEVLYVYSVPVGLSIEALRKAVNGDVEARNSMQSVLGNFKDQYDYGVDGLLIYNHQEGKVTVYTMDNKVGSPLQSETKAVKSKLLHSSLDMLLEKSAAKLDRPV</sequence>
<evidence type="ECO:0000313" key="3">
    <source>
        <dbReference type="Proteomes" id="UP000295055"/>
    </source>
</evidence>
<protein>
    <submittedName>
        <fullName evidence="2">Uncharacterized protein</fullName>
    </submittedName>
</protein>
<organism evidence="2 3">
    <name type="scientific">Providencia alcalifaciens</name>
    <dbReference type="NCBI Taxonomy" id="126385"/>
    <lineage>
        <taxon>Bacteria</taxon>
        <taxon>Pseudomonadati</taxon>
        <taxon>Pseudomonadota</taxon>
        <taxon>Gammaproteobacteria</taxon>
        <taxon>Enterobacterales</taxon>
        <taxon>Morganellaceae</taxon>
        <taxon>Providencia</taxon>
    </lineage>
</organism>
<feature type="chain" id="PRO_5020342329" evidence="1">
    <location>
        <begin position="28"/>
        <end position="185"/>
    </location>
</feature>
<evidence type="ECO:0000256" key="1">
    <source>
        <dbReference type="SAM" id="SignalP"/>
    </source>
</evidence>
<dbReference type="Proteomes" id="UP000295055">
    <property type="component" value="Unassembled WGS sequence"/>
</dbReference>
<proteinExistence type="predicted"/>
<name>A0A4R3NPJ4_9GAMM</name>
<dbReference type="AlphaFoldDB" id="A0A4R3NPJ4"/>
<comment type="caution">
    <text evidence="2">The sequence shown here is derived from an EMBL/GenBank/DDBJ whole genome shotgun (WGS) entry which is preliminary data.</text>
</comment>
<feature type="signal peptide" evidence="1">
    <location>
        <begin position="1"/>
        <end position="27"/>
    </location>
</feature>
<dbReference type="OrthoDB" id="6565500at2"/>